<comment type="catalytic activity">
    <reaction evidence="1">
        <text>ATP + protein L-histidine = ADP + protein N-phospho-L-histidine.</text>
        <dbReference type="EC" id="2.7.13.3"/>
    </reaction>
</comment>
<evidence type="ECO:0000313" key="14">
    <source>
        <dbReference type="EMBL" id="GAA4682142.1"/>
    </source>
</evidence>
<name>A0ABP8W5N1_9ACTN</name>
<dbReference type="InterPro" id="IPR003660">
    <property type="entry name" value="HAMP_dom"/>
</dbReference>
<dbReference type="InterPro" id="IPR003661">
    <property type="entry name" value="HisK_dim/P_dom"/>
</dbReference>
<keyword evidence="10 11" id="KW-0472">Membrane</keyword>
<dbReference type="SUPFAM" id="SSF47384">
    <property type="entry name" value="Homodimeric domain of signal transducing histidine kinase"/>
    <property type="match status" value="1"/>
</dbReference>
<evidence type="ECO:0000256" key="8">
    <source>
        <dbReference type="ARBA" id="ARBA00022989"/>
    </source>
</evidence>
<dbReference type="PRINTS" id="PR00344">
    <property type="entry name" value="BCTRLSENSOR"/>
</dbReference>
<dbReference type="InterPro" id="IPR004358">
    <property type="entry name" value="Sig_transdc_His_kin-like_C"/>
</dbReference>
<evidence type="ECO:0000259" key="13">
    <source>
        <dbReference type="PROSITE" id="PS50885"/>
    </source>
</evidence>
<evidence type="ECO:0000256" key="5">
    <source>
        <dbReference type="ARBA" id="ARBA00022679"/>
    </source>
</evidence>
<reference evidence="15" key="1">
    <citation type="journal article" date="2019" name="Int. J. Syst. Evol. Microbiol.">
        <title>The Global Catalogue of Microorganisms (GCM) 10K type strain sequencing project: providing services to taxonomists for standard genome sequencing and annotation.</title>
        <authorList>
            <consortium name="The Broad Institute Genomics Platform"/>
            <consortium name="The Broad Institute Genome Sequencing Center for Infectious Disease"/>
            <person name="Wu L."/>
            <person name="Ma J."/>
        </authorList>
    </citation>
    <scope>NUCLEOTIDE SEQUENCE [LARGE SCALE GENOMIC DNA]</scope>
    <source>
        <strain evidence="15">JCM 18127</strain>
    </source>
</reference>
<keyword evidence="15" id="KW-1185">Reference proteome</keyword>
<evidence type="ECO:0000256" key="1">
    <source>
        <dbReference type="ARBA" id="ARBA00000085"/>
    </source>
</evidence>
<evidence type="ECO:0000259" key="12">
    <source>
        <dbReference type="PROSITE" id="PS50109"/>
    </source>
</evidence>
<dbReference type="EMBL" id="BAABIM010000002">
    <property type="protein sequence ID" value="GAA4682142.1"/>
    <property type="molecule type" value="Genomic_DNA"/>
</dbReference>
<dbReference type="EC" id="2.7.13.3" evidence="3"/>
<keyword evidence="7 14" id="KW-0418">Kinase</keyword>
<keyword evidence="4" id="KW-0597">Phosphoprotein</keyword>
<dbReference type="RefSeq" id="WP_345265140.1">
    <property type="nucleotide sequence ID" value="NZ_BAABIM010000002.1"/>
</dbReference>
<dbReference type="InterPro" id="IPR036097">
    <property type="entry name" value="HisK_dim/P_sf"/>
</dbReference>
<dbReference type="Gene3D" id="3.30.565.10">
    <property type="entry name" value="Histidine kinase-like ATPase, C-terminal domain"/>
    <property type="match status" value="1"/>
</dbReference>
<keyword evidence="5" id="KW-0808">Transferase</keyword>
<dbReference type="GO" id="GO:0016301">
    <property type="term" value="F:kinase activity"/>
    <property type="evidence" value="ECO:0007669"/>
    <property type="project" value="UniProtKB-KW"/>
</dbReference>
<evidence type="ECO:0000256" key="7">
    <source>
        <dbReference type="ARBA" id="ARBA00022777"/>
    </source>
</evidence>
<comment type="caution">
    <text evidence="14">The sequence shown here is derived from an EMBL/GenBank/DDBJ whole genome shotgun (WGS) entry which is preliminary data.</text>
</comment>
<evidence type="ECO:0000313" key="15">
    <source>
        <dbReference type="Proteomes" id="UP001500621"/>
    </source>
</evidence>
<dbReference type="SMART" id="SM00387">
    <property type="entry name" value="HATPase_c"/>
    <property type="match status" value="1"/>
</dbReference>
<dbReference type="Proteomes" id="UP001500621">
    <property type="component" value="Unassembled WGS sequence"/>
</dbReference>
<dbReference type="Gene3D" id="1.10.287.130">
    <property type="match status" value="1"/>
</dbReference>
<feature type="transmembrane region" description="Helical" evidence="11">
    <location>
        <begin position="168"/>
        <end position="187"/>
    </location>
</feature>
<dbReference type="PANTHER" id="PTHR45436:SF5">
    <property type="entry name" value="SENSOR HISTIDINE KINASE TRCS"/>
    <property type="match status" value="1"/>
</dbReference>
<keyword evidence="6 11" id="KW-0812">Transmembrane</keyword>
<accession>A0ABP8W5N1</accession>
<evidence type="ECO:0000256" key="4">
    <source>
        <dbReference type="ARBA" id="ARBA00022553"/>
    </source>
</evidence>
<dbReference type="Pfam" id="PF00512">
    <property type="entry name" value="HisKA"/>
    <property type="match status" value="1"/>
</dbReference>
<evidence type="ECO:0000256" key="11">
    <source>
        <dbReference type="SAM" id="Phobius"/>
    </source>
</evidence>
<comment type="subcellular location">
    <subcellularLocation>
        <location evidence="2">Cell membrane</location>
    </subcellularLocation>
</comment>
<evidence type="ECO:0000256" key="3">
    <source>
        <dbReference type="ARBA" id="ARBA00012438"/>
    </source>
</evidence>
<feature type="domain" description="Histidine kinase" evidence="12">
    <location>
        <begin position="270"/>
        <end position="483"/>
    </location>
</feature>
<sequence length="483" mass="51039">MRAPRSLTSRLVLTVVALVLLVTVVVAALTSVVMHAYLSDRLDGDVSEALAREVRGPGPDEMSRLPPPPEEVQDFIVGGQAIGTVSARFDDGSRDGRVLAEEPKIGADLRDLDDAVLDALAEVEPDRGPVTAELPGLGTYRVEARTTQDGGVAVAGLPTSEVDGAVRLLLLAEAILVVLGAAAAWLAGRVVVRRQLRPLTEVAQTAHAVAELPLASGEIGVTERVPAHLTDEHTEVGQVGAALNTLLAHVEGSLDARHRSEQQVRQFVADASHELRTPLATIVGYTELARRRPGDPEAAATALGKVEEESARMTSLVEDLLLLARLDAGRPLAREPVDLTRLLLEAVADARVLAPEHRWRLELPDEAVEVLGDEQRLHQVVTNLLTNARKHTPPGTTVTLTARPAGFAVHDDGPGFPADLVSADGRGAFERFARGDAARTRGRSGGAGLGLAIVEAVVGAHGGRVELRTAPGDTTIEVELPAR</sequence>
<proteinExistence type="predicted"/>
<dbReference type="PROSITE" id="PS50885">
    <property type="entry name" value="HAMP"/>
    <property type="match status" value="1"/>
</dbReference>
<dbReference type="InterPro" id="IPR003594">
    <property type="entry name" value="HATPase_dom"/>
</dbReference>
<organism evidence="14 15">
    <name type="scientific">Nocardioides nanhaiensis</name>
    <dbReference type="NCBI Taxonomy" id="1476871"/>
    <lineage>
        <taxon>Bacteria</taxon>
        <taxon>Bacillati</taxon>
        <taxon>Actinomycetota</taxon>
        <taxon>Actinomycetes</taxon>
        <taxon>Propionibacteriales</taxon>
        <taxon>Nocardioidaceae</taxon>
        <taxon>Nocardioides</taxon>
    </lineage>
</organism>
<keyword evidence="8 11" id="KW-1133">Transmembrane helix</keyword>
<dbReference type="SUPFAM" id="SSF55874">
    <property type="entry name" value="ATPase domain of HSP90 chaperone/DNA topoisomerase II/histidine kinase"/>
    <property type="match status" value="1"/>
</dbReference>
<dbReference type="PROSITE" id="PS50109">
    <property type="entry name" value="HIS_KIN"/>
    <property type="match status" value="1"/>
</dbReference>
<keyword evidence="9" id="KW-0902">Two-component regulatory system</keyword>
<dbReference type="Pfam" id="PF02518">
    <property type="entry name" value="HATPase_c"/>
    <property type="match status" value="1"/>
</dbReference>
<feature type="domain" description="HAMP" evidence="13">
    <location>
        <begin position="193"/>
        <end position="255"/>
    </location>
</feature>
<evidence type="ECO:0000256" key="9">
    <source>
        <dbReference type="ARBA" id="ARBA00023012"/>
    </source>
</evidence>
<dbReference type="Gene3D" id="6.10.340.10">
    <property type="match status" value="1"/>
</dbReference>
<dbReference type="SMART" id="SM00388">
    <property type="entry name" value="HisKA"/>
    <property type="match status" value="1"/>
</dbReference>
<protein>
    <recommendedName>
        <fullName evidence="3">histidine kinase</fullName>
        <ecNumber evidence="3">2.7.13.3</ecNumber>
    </recommendedName>
</protein>
<evidence type="ECO:0000256" key="2">
    <source>
        <dbReference type="ARBA" id="ARBA00004236"/>
    </source>
</evidence>
<dbReference type="CDD" id="cd00082">
    <property type="entry name" value="HisKA"/>
    <property type="match status" value="1"/>
</dbReference>
<dbReference type="InterPro" id="IPR005467">
    <property type="entry name" value="His_kinase_dom"/>
</dbReference>
<evidence type="ECO:0000256" key="10">
    <source>
        <dbReference type="ARBA" id="ARBA00023136"/>
    </source>
</evidence>
<dbReference type="CDD" id="cd00075">
    <property type="entry name" value="HATPase"/>
    <property type="match status" value="1"/>
</dbReference>
<dbReference type="PANTHER" id="PTHR45436">
    <property type="entry name" value="SENSOR HISTIDINE KINASE YKOH"/>
    <property type="match status" value="1"/>
</dbReference>
<gene>
    <name evidence="14" type="ORF">GCM10023226_19130</name>
</gene>
<dbReference type="InterPro" id="IPR050428">
    <property type="entry name" value="TCS_sensor_his_kinase"/>
</dbReference>
<evidence type="ECO:0000256" key="6">
    <source>
        <dbReference type="ARBA" id="ARBA00022692"/>
    </source>
</evidence>
<dbReference type="InterPro" id="IPR036890">
    <property type="entry name" value="HATPase_C_sf"/>
</dbReference>